<evidence type="ECO:0000256" key="1">
    <source>
        <dbReference type="SAM" id="MobiDB-lite"/>
    </source>
</evidence>
<evidence type="ECO:0000313" key="2">
    <source>
        <dbReference type="EMBL" id="KAJ4446791.1"/>
    </source>
</evidence>
<reference evidence="2 3" key="1">
    <citation type="journal article" date="2022" name="Allergy">
        <title>Genome assembly and annotation of Periplaneta americana reveal a comprehensive cockroach allergen profile.</title>
        <authorList>
            <person name="Wang L."/>
            <person name="Xiong Q."/>
            <person name="Saelim N."/>
            <person name="Wang L."/>
            <person name="Nong W."/>
            <person name="Wan A.T."/>
            <person name="Shi M."/>
            <person name="Liu X."/>
            <person name="Cao Q."/>
            <person name="Hui J.H.L."/>
            <person name="Sookrung N."/>
            <person name="Leung T.F."/>
            <person name="Tungtrongchitr A."/>
            <person name="Tsui S.K.W."/>
        </authorList>
    </citation>
    <scope>NUCLEOTIDE SEQUENCE [LARGE SCALE GENOMIC DNA]</scope>
    <source>
        <strain evidence="2">PWHHKU_190912</strain>
    </source>
</reference>
<name>A0ABQ8TLJ2_PERAM</name>
<feature type="region of interest" description="Disordered" evidence="1">
    <location>
        <begin position="1"/>
        <end position="49"/>
    </location>
</feature>
<dbReference type="EMBL" id="JAJSOF020000009">
    <property type="protein sequence ID" value="KAJ4446791.1"/>
    <property type="molecule type" value="Genomic_DNA"/>
</dbReference>
<dbReference type="Proteomes" id="UP001148838">
    <property type="component" value="Unassembled WGS sequence"/>
</dbReference>
<sequence length="71" mass="7996">MNKEITMAENVRTKVHSVHSHSGHQRKLFSESSKKTKRRKTEHLREAADSAALALATQISLKTSGKKKQLN</sequence>
<comment type="caution">
    <text evidence="2">The sequence shown here is derived from an EMBL/GenBank/DDBJ whole genome shotgun (WGS) entry which is preliminary data.</text>
</comment>
<protein>
    <submittedName>
        <fullName evidence="2">Uncharacterized protein</fullName>
    </submittedName>
</protein>
<feature type="compositionally biased region" description="Basic residues" evidence="1">
    <location>
        <begin position="13"/>
        <end position="27"/>
    </location>
</feature>
<organism evidence="2 3">
    <name type="scientific">Periplaneta americana</name>
    <name type="common">American cockroach</name>
    <name type="synonym">Blatta americana</name>
    <dbReference type="NCBI Taxonomy" id="6978"/>
    <lineage>
        <taxon>Eukaryota</taxon>
        <taxon>Metazoa</taxon>
        <taxon>Ecdysozoa</taxon>
        <taxon>Arthropoda</taxon>
        <taxon>Hexapoda</taxon>
        <taxon>Insecta</taxon>
        <taxon>Pterygota</taxon>
        <taxon>Neoptera</taxon>
        <taxon>Polyneoptera</taxon>
        <taxon>Dictyoptera</taxon>
        <taxon>Blattodea</taxon>
        <taxon>Blattoidea</taxon>
        <taxon>Blattidae</taxon>
        <taxon>Blattinae</taxon>
        <taxon>Periplaneta</taxon>
    </lineage>
</organism>
<gene>
    <name evidence="2" type="ORF">ANN_13489</name>
</gene>
<proteinExistence type="predicted"/>
<accession>A0ABQ8TLJ2</accession>
<evidence type="ECO:0000313" key="3">
    <source>
        <dbReference type="Proteomes" id="UP001148838"/>
    </source>
</evidence>
<keyword evidence="3" id="KW-1185">Reference proteome</keyword>